<protein>
    <submittedName>
        <fullName evidence="3">Glutamyl-tRNA(Gln) amidotransferase subunit A</fullName>
    </submittedName>
</protein>
<dbReference type="PROSITE" id="PS00571">
    <property type="entry name" value="AMIDASES"/>
    <property type="match status" value="1"/>
</dbReference>
<name>A0A078MP24_9MICC</name>
<dbReference type="PANTHER" id="PTHR11895:SF7">
    <property type="entry name" value="GLUTAMYL-TRNA(GLN) AMIDOTRANSFERASE SUBUNIT A, MITOCHONDRIAL"/>
    <property type="match status" value="1"/>
</dbReference>
<sequence>MAELHRLTALQLRDELAAGRVGAVETAEHFLARIADLNPLLGAFLRVTPEAALDAARAADARRAAGGDLPPLHGLPLAHKDLTDVAGVPTTMGSAAVDAWVPKADAPLPAVLRRAGALSLGKTQVPEFGLSSYSENLVGPPARNPYATDRSPGGSSGGSAAAVAAGLLPFAPGTDGGGSIRIPAAATGIIGLKPSRGRVPSGSGQSDLGQFVVAGPLARTAADAALMLDALIDEPLHRATAAPPDPQLDGPATAPNHGPYLSAALRAEGRYRIGVSTASPFASRLDIRLEDEALDALAAGEAALRAAGHTVDEAALRYDARYPDAFGLVWTAALANLPLGPGREEDLTPLTAVMRRRDLQRSAADLADAVDVLRRFEEDTIRAFSDWDMILTPTLAMEPRPIGWYGTDADEDYARQCLYSPFTSLVNVCGLPAVSLPVHRTAAGLPMGVQLIGRPGAEASLLAVAAQLEAAGNYIGGPPAPFSA</sequence>
<evidence type="ECO:0000313" key="3">
    <source>
        <dbReference type="EMBL" id="CEA07127.1"/>
    </source>
</evidence>
<dbReference type="InterPro" id="IPR023631">
    <property type="entry name" value="Amidase_dom"/>
</dbReference>
<evidence type="ECO:0000259" key="2">
    <source>
        <dbReference type="Pfam" id="PF01425"/>
    </source>
</evidence>
<dbReference type="Gene3D" id="3.90.1300.10">
    <property type="entry name" value="Amidase signature (AS) domain"/>
    <property type="match status" value="1"/>
</dbReference>
<accession>A0A078MP24</accession>
<organism evidence="3">
    <name type="scientific">Arthrobacter saudimassiliensis</name>
    <dbReference type="NCBI Taxonomy" id="1461584"/>
    <lineage>
        <taxon>Bacteria</taxon>
        <taxon>Bacillati</taxon>
        <taxon>Actinomycetota</taxon>
        <taxon>Actinomycetes</taxon>
        <taxon>Micrococcales</taxon>
        <taxon>Micrococcaceae</taxon>
        <taxon>Arthrobacter</taxon>
    </lineage>
</organism>
<dbReference type="EMBL" id="LN483070">
    <property type="protein sequence ID" value="CEA07127.1"/>
    <property type="molecule type" value="Genomic_DNA"/>
</dbReference>
<feature type="domain" description="Amidase" evidence="2">
    <location>
        <begin position="26"/>
        <end position="462"/>
    </location>
</feature>
<evidence type="ECO:0000256" key="1">
    <source>
        <dbReference type="ARBA" id="ARBA00009199"/>
    </source>
</evidence>
<dbReference type="GO" id="GO:0016740">
    <property type="term" value="F:transferase activity"/>
    <property type="evidence" value="ECO:0007669"/>
    <property type="project" value="UniProtKB-KW"/>
</dbReference>
<comment type="similarity">
    <text evidence="1">Belongs to the amidase family.</text>
</comment>
<dbReference type="InterPro" id="IPR000120">
    <property type="entry name" value="Amidase"/>
</dbReference>
<dbReference type="InterPro" id="IPR036928">
    <property type="entry name" value="AS_sf"/>
</dbReference>
<dbReference type="PANTHER" id="PTHR11895">
    <property type="entry name" value="TRANSAMIDASE"/>
    <property type="match status" value="1"/>
</dbReference>
<dbReference type="AlphaFoldDB" id="A0A078MP24"/>
<keyword evidence="3" id="KW-0808">Transferase</keyword>
<dbReference type="PATRIC" id="fig|1461584.3.peg.430"/>
<dbReference type="Pfam" id="PF01425">
    <property type="entry name" value="Amidase"/>
    <property type="match status" value="1"/>
</dbReference>
<dbReference type="InterPro" id="IPR020556">
    <property type="entry name" value="Amidase_CS"/>
</dbReference>
<proteinExistence type="inferred from homology"/>
<gene>
    <name evidence="3" type="primary">gatA</name>
    <name evidence="3" type="ORF">BN1051_00440</name>
</gene>
<dbReference type="SUPFAM" id="SSF75304">
    <property type="entry name" value="Amidase signature (AS) enzymes"/>
    <property type="match status" value="1"/>
</dbReference>
<reference evidence="3" key="1">
    <citation type="submission" date="2014-07" db="EMBL/GenBank/DDBJ databases">
        <authorList>
            <person name="Urmite Genomes Urmite Genomes"/>
        </authorList>
    </citation>
    <scope>NUCLEOTIDE SEQUENCE</scope>
    <source>
        <strain evidence="3">11W110_air</strain>
    </source>
</reference>